<dbReference type="Gene3D" id="3.30.200.20">
    <property type="entry name" value="Phosphorylase Kinase, domain 1"/>
    <property type="match status" value="1"/>
</dbReference>
<evidence type="ECO:0000256" key="4">
    <source>
        <dbReference type="ARBA" id="ARBA00022741"/>
    </source>
</evidence>
<protein>
    <recommendedName>
        <fullName evidence="1">non-specific serine/threonine protein kinase</fullName>
        <ecNumber evidence="1">2.7.11.1</ecNumber>
    </recommendedName>
</protein>
<keyword evidence="6" id="KW-0067">ATP-binding</keyword>
<comment type="catalytic activity">
    <reaction evidence="8">
        <text>L-seryl-[protein] + ATP = O-phospho-L-seryl-[protein] + ADP + H(+)</text>
        <dbReference type="Rhea" id="RHEA:17989"/>
        <dbReference type="Rhea" id="RHEA-COMP:9863"/>
        <dbReference type="Rhea" id="RHEA-COMP:11604"/>
        <dbReference type="ChEBI" id="CHEBI:15378"/>
        <dbReference type="ChEBI" id="CHEBI:29999"/>
        <dbReference type="ChEBI" id="CHEBI:30616"/>
        <dbReference type="ChEBI" id="CHEBI:83421"/>
        <dbReference type="ChEBI" id="CHEBI:456216"/>
        <dbReference type="EC" id="2.7.11.1"/>
    </reaction>
</comment>
<dbReference type="InterPro" id="IPR000719">
    <property type="entry name" value="Prot_kinase_dom"/>
</dbReference>
<dbReference type="InterPro" id="IPR050236">
    <property type="entry name" value="Ser_Thr_kinase_AGC"/>
</dbReference>
<dbReference type="PANTHER" id="PTHR24356">
    <property type="entry name" value="SERINE/THREONINE-PROTEIN KINASE"/>
    <property type="match status" value="1"/>
</dbReference>
<keyword evidence="4" id="KW-0547">Nucleotide-binding</keyword>
<dbReference type="InterPro" id="IPR008271">
    <property type="entry name" value="Ser/Thr_kinase_AS"/>
</dbReference>
<dbReference type="PANTHER" id="PTHR24356:SF1">
    <property type="entry name" value="SERINE_THREONINE-PROTEIN KINASE GREATWALL"/>
    <property type="match status" value="1"/>
</dbReference>
<dbReference type="GO" id="GO:0004674">
    <property type="term" value="F:protein serine/threonine kinase activity"/>
    <property type="evidence" value="ECO:0007669"/>
    <property type="project" value="UniProtKB-KW"/>
</dbReference>
<evidence type="ECO:0000313" key="12">
    <source>
        <dbReference type="Proteomes" id="UP001385951"/>
    </source>
</evidence>
<dbReference type="Pfam" id="PF00069">
    <property type="entry name" value="Pkinase"/>
    <property type="match status" value="1"/>
</dbReference>
<dbReference type="EMBL" id="JASBNA010000003">
    <property type="protein sequence ID" value="KAK7693973.1"/>
    <property type="molecule type" value="Genomic_DNA"/>
</dbReference>
<dbReference type="PROSITE" id="PS50011">
    <property type="entry name" value="PROTEIN_KINASE_DOM"/>
    <property type="match status" value="1"/>
</dbReference>
<name>A0AAW0GK47_9APHY</name>
<dbReference type="Proteomes" id="UP001385951">
    <property type="component" value="Unassembled WGS sequence"/>
</dbReference>
<feature type="domain" description="Protein kinase" evidence="10">
    <location>
        <begin position="76"/>
        <end position="370"/>
    </location>
</feature>
<accession>A0AAW0GK47</accession>
<evidence type="ECO:0000256" key="6">
    <source>
        <dbReference type="ARBA" id="ARBA00022840"/>
    </source>
</evidence>
<organism evidence="11 12">
    <name type="scientific">Cerrena zonata</name>
    <dbReference type="NCBI Taxonomy" id="2478898"/>
    <lineage>
        <taxon>Eukaryota</taxon>
        <taxon>Fungi</taxon>
        <taxon>Dikarya</taxon>
        <taxon>Basidiomycota</taxon>
        <taxon>Agaricomycotina</taxon>
        <taxon>Agaricomycetes</taxon>
        <taxon>Polyporales</taxon>
        <taxon>Cerrenaceae</taxon>
        <taxon>Cerrena</taxon>
    </lineage>
</organism>
<evidence type="ECO:0000256" key="8">
    <source>
        <dbReference type="ARBA" id="ARBA00048679"/>
    </source>
</evidence>
<dbReference type="InterPro" id="IPR011009">
    <property type="entry name" value="Kinase-like_dom_sf"/>
</dbReference>
<keyword evidence="2" id="KW-0723">Serine/threonine-protein kinase</keyword>
<evidence type="ECO:0000256" key="2">
    <source>
        <dbReference type="ARBA" id="ARBA00022527"/>
    </source>
</evidence>
<dbReference type="AlphaFoldDB" id="A0AAW0GK47"/>
<evidence type="ECO:0000256" key="9">
    <source>
        <dbReference type="SAM" id="MobiDB-lite"/>
    </source>
</evidence>
<feature type="region of interest" description="Disordered" evidence="9">
    <location>
        <begin position="1"/>
        <end position="31"/>
    </location>
</feature>
<dbReference type="SUPFAM" id="SSF56112">
    <property type="entry name" value="Protein kinase-like (PK-like)"/>
    <property type="match status" value="1"/>
</dbReference>
<dbReference type="GO" id="GO:0005524">
    <property type="term" value="F:ATP binding"/>
    <property type="evidence" value="ECO:0007669"/>
    <property type="project" value="UniProtKB-KW"/>
</dbReference>
<dbReference type="Gene3D" id="1.10.510.10">
    <property type="entry name" value="Transferase(Phosphotransferase) domain 1"/>
    <property type="match status" value="1"/>
</dbReference>
<comment type="caution">
    <text evidence="11">The sequence shown here is derived from an EMBL/GenBank/DDBJ whole genome shotgun (WGS) entry which is preliminary data.</text>
</comment>
<keyword evidence="12" id="KW-1185">Reference proteome</keyword>
<sequence>MAPTRPIKPKATRYSPSTGSDGTRLKELPPKSNCYLPSLPEDEEYITSPSRLLKRRKPVIRKSSPNCPVIPPNQEYECISTIAGGATCEVALVRKNKNKEHPTRLYAVKITRKAWYRRYEVEASLPNGRNPETTVQRRQEKNNERRALTTLPWHPFVVGIVDAFDDRRNLYHVLELGAYGTFGTFIKGCTYSTDECRFYFLNIVIAIEFIHKFGVVHRDIKPDNILVGGDGYLMLTDFGNAKMLPSDGPWDEMGTLHYLAPECLDAECDPQYAPGLDWWAAACILFEMVTGKKAFPLRGEDTDVATLDLRQNVKYARYLWPKERKVDSELRHLVDGMLARDTQSRIPFLAPKAGHYGSQAKSSLWDHLFLIEPYNYTHSVKTRTAQPPHIPEYQRDLSKNWLFNGAPCQEEIPGLPIAIPPIEQAYDIRSYYSQNPPKRMMKLLPNRKNV</sequence>
<dbReference type="GO" id="GO:0035556">
    <property type="term" value="P:intracellular signal transduction"/>
    <property type="evidence" value="ECO:0007669"/>
    <property type="project" value="TreeGrafter"/>
</dbReference>
<dbReference type="EC" id="2.7.11.1" evidence="1"/>
<evidence type="ECO:0000313" key="11">
    <source>
        <dbReference type="EMBL" id="KAK7693973.1"/>
    </source>
</evidence>
<evidence type="ECO:0000256" key="1">
    <source>
        <dbReference type="ARBA" id="ARBA00012513"/>
    </source>
</evidence>
<dbReference type="SMART" id="SM00220">
    <property type="entry name" value="S_TKc"/>
    <property type="match status" value="1"/>
</dbReference>
<evidence type="ECO:0000259" key="10">
    <source>
        <dbReference type="PROSITE" id="PS50011"/>
    </source>
</evidence>
<evidence type="ECO:0000256" key="3">
    <source>
        <dbReference type="ARBA" id="ARBA00022679"/>
    </source>
</evidence>
<dbReference type="PROSITE" id="PS00108">
    <property type="entry name" value="PROTEIN_KINASE_ST"/>
    <property type="match status" value="1"/>
</dbReference>
<evidence type="ECO:0000256" key="7">
    <source>
        <dbReference type="ARBA" id="ARBA00047899"/>
    </source>
</evidence>
<evidence type="ECO:0000256" key="5">
    <source>
        <dbReference type="ARBA" id="ARBA00022777"/>
    </source>
</evidence>
<keyword evidence="3" id="KW-0808">Transferase</keyword>
<proteinExistence type="predicted"/>
<comment type="catalytic activity">
    <reaction evidence="7">
        <text>L-threonyl-[protein] + ATP = O-phospho-L-threonyl-[protein] + ADP + H(+)</text>
        <dbReference type="Rhea" id="RHEA:46608"/>
        <dbReference type="Rhea" id="RHEA-COMP:11060"/>
        <dbReference type="Rhea" id="RHEA-COMP:11605"/>
        <dbReference type="ChEBI" id="CHEBI:15378"/>
        <dbReference type="ChEBI" id="CHEBI:30013"/>
        <dbReference type="ChEBI" id="CHEBI:30616"/>
        <dbReference type="ChEBI" id="CHEBI:61977"/>
        <dbReference type="ChEBI" id="CHEBI:456216"/>
        <dbReference type="EC" id="2.7.11.1"/>
    </reaction>
</comment>
<keyword evidence="5" id="KW-0418">Kinase</keyword>
<reference evidence="11 12" key="1">
    <citation type="submission" date="2022-09" db="EMBL/GenBank/DDBJ databases">
        <authorList>
            <person name="Palmer J.M."/>
        </authorList>
    </citation>
    <scope>NUCLEOTIDE SEQUENCE [LARGE SCALE GENOMIC DNA]</scope>
    <source>
        <strain evidence="11 12">DSM 7382</strain>
    </source>
</reference>
<gene>
    <name evidence="11" type="ORF">QCA50_003548</name>
</gene>